<accession>A0AAW7YZ40</accession>
<feature type="transmembrane region" description="Helical" evidence="1">
    <location>
        <begin position="159"/>
        <end position="177"/>
    </location>
</feature>
<feature type="transmembrane region" description="Helical" evidence="1">
    <location>
        <begin position="53"/>
        <end position="70"/>
    </location>
</feature>
<dbReference type="RefSeq" id="WP_231751117.1">
    <property type="nucleotide sequence ID" value="NZ_CP015345.1"/>
</dbReference>
<keyword evidence="1" id="KW-0812">Transmembrane</keyword>
<reference evidence="2" key="1">
    <citation type="submission" date="2023-07" db="EMBL/GenBank/DDBJ databases">
        <title>Genome content predicts the carbon catabolic preferences of heterotrophic bacteria.</title>
        <authorList>
            <person name="Gralka M."/>
        </authorList>
    </citation>
    <scope>NUCLEOTIDE SEQUENCE</scope>
    <source>
        <strain evidence="2">F2M12</strain>
    </source>
</reference>
<dbReference type="Proteomes" id="UP001170717">
    <property type="component" value="Unassembled WGS sequence"/>
</dbReference>
<feature type="transmembrane region" description="Helical" evidence="1">
    <location>
        <begin position="103"/>
        <end position="126"/>
    </location>
</feature>
<protein>
    <submittedName>
        <fullName evidence="2">Uncharacterized protein</fullName>
    </submittedName>
</protein>
<evidence type="ECO:0000313" key="2">
    <source>
        <dbReference type="EMBL" id="MDO6576237.1"/>
    </source>
</evidence>
<sequence>MLMLFTAGGLSIASMATVYESWRRQKALVLYIGLTIWVLSAIAWSYAAGWEFGVLYALCLPGLIVWPFIGKNQSTLPVPKNVPQPKSLNFSPQSSMQNLGHAFVVLILLLVTSVVLALALCTLLPFDTAGKLASSVVLLPILWGLAAYHYLATIKKVRAVITYIFVAVISTAILFAVPI</sequence>
<name>A0AAW7YZ40_9ALTE</name>
<feature type="transmembrane region" description="Helical" evidence="1">
    <location>
        <begin position="28"/>
        <end position="47"/>
    </location>
</feature>
<organism evidence="2 3">
    <name type="scientific">Alteromonas stellipolaris</name>
    <dbReference type="NCBI Taxonomy" id="233316"/>
    <lineage>
        <taxon>Bacteria</taxon>
        <taxon>Pseudomonadati</taxon>
        <taxon>Pseudomonadota</taxon>
        <taxon>Gammaproteobacteria</taxon>
        <taxon>Alteromonadales</taxon>
        <taxon>Alteromonadaceae</taxon>
        <taxon>Alteromonas/Salinimonas group</taxon>
        <taxon>Alteromonas</taxon>
    </lineage>
</organism>
<dbReference type="EMBL" id="JAUOQI010000001">
    <property type="protein sequence ID" value="MDO6576237.1"/>
    <property type="molecule type" value="Genomic_DNA"/>
</dbReference>
<evidence type="ECO:0000313" key="3">
    <source>
        <dbReference type="Proteomes" id="UP001170717"/>
    </source>
</evidence>
<feature type="transmembrane region" description="Helical" evidence="1">
    <location>
        <begin position="132"/>
        <end position="152"/>
    </location>
</feature>
<proteinExistence type="predicted"/>
<comment type="caution">
    <text evidence="2">The sequence shown here is derived from an EMBL/GenBank/DDBJ whole genome shotgun (WGS) entry which is preliminary data.</text>
</comment>
<keyword evidence="1" id="KW-0472">Membrane</keyword>
<dbReference type="AlphaFoldDB" id="A0AAW7YZ40"/>
<evidence type="ECO:0000256" key="1">
    <source>
        <dbReference type="SAM" id="Phobius"/>
    </source>
</evidence>
<keyword evidence="1" id="KW-1133">Transmembrane helix</keyword>
<gene>
    <name evidence="2" type="ORF">Q4527_02490</name>
</gene>